<dbReference type="GO" id="GO:0016620">
    <property type="term" value="F:oxidoreductase activity, acting on the aldehyde or oxo group of donors, NAD or NADP as acceptor"/>
    <property type="evidence" value="ECO:0007669"/>
    <property type="project" value="InterPro"/>
</dbReference>
<dbReference type="EMBL" id="CP163443">
    <property type="protein sequence ID" value="XDQ58342.1"/>
    <property type="molecule type" value="Genomic_DNA"/>
</dbReference>
<proteinExistence type="inferred from homology"/>
<sequence>MTTTFESGPGQLFIGGQWREAADGARTDVIDPSTGRAVTTVAEAGAADVDAAVRAAREAFDHGPWAAMSGRERGRVLHRVSELIRANADELAALESLDVGKPLSLCRPVDVLTAADEYEYCAALAQTLDGATRDTPLNAFAYTRRGPLGVVAAITPFNFPLILSSSKLAPALAAGNAVVHKPADETPLSALYMAHLLQEAGVPDGVVNVVTGSGPVAGEALLRNPGIDKIAFTGSTAVGRHAASVAGEALKPVTMELGGNAAHLVFADADLEKAVGAVIKGFVFNTGQFCMGGPRLLVERSVYSTLLGILADAVPGVPVGDPRDAATVVGPMAGDKHLKKVEEYVALARKEGGRIVCGGERLDLNGGYYYRPTVIADLAADSRVIQEEIFGPVLTVQAFDSEDEAVELANSTPYGLASGIQTTDLTRAHRVADRLQAGIVWINDWAMLDPAVPFGGVKDSGFGREYGPEALAAYTKVKSVVVSLD</sequence>
<dbReference type="FunFam" id="3.40.309.10:FF:000012">
    <property type="entry name" value="Betaine aldehyde dehydrogenase"/>
    <property type="match status" value="1"/>
</dbReference>
<feature type="active site" evidence="3">
    <location>
        <position position="256"/>
    </location>
</feature>
<dbReference type="RefSeq" id="WP_369251395.1">
    <property type="nucleotide sequence ID" value="NZ_CP163443.1"/>
</dbReference>
<dbReference type="PANTHER" id="PTHR11699">
    <property type="entry name" value="ALDEHYDE DEHYDROGENASE-RELATED"/>
    <property type="match status" value="1"/>
</dbReference>
<evidence type="ECO:0000256" key="1">
    <source>
        <dbReference type="ARBA" id="ARBA00009986"/>
    </source>
</evidence>
<evidence type="ECO:0000313" key="6">
    <source>
        <dbReference type="EMBL" id="XDQ58342.1"/>
    </source>
</evidence>
<keyword evidence="2 4" id="KW-0560">Oxidoreductase</keyword>
<evidence type="ECO:0000256" key="4">
    <source>
        <dbReference type="RuleBase" id="RU003345"/>
    </source>
</evidence>
<dbReference type="SUPFAM" id="SSF53720">
    <property type="entry name" value="ALDH-like"/>
    <property type="match status" value="1"/>
</dbReference>
<accession>A0AB39RWK4</accession>
<evidence type="ECO:0000256" key="3">
    <source>
        <dbReference type="PROSITE-ProRule" id="PRU10007"/>
    </source>
</evidence>
<dbReference type="InterPro" id="IPR016161">
    <property type="entry name" value="Ald_DH/histidinol_DH"/>
</dbReference>
<organism evidence="6">
    <name type="scientific">Streptomyces sp. R41</name>
    <dbReference type="NCBI Taxonomy" id="3238632"/>
    <lineage>
        <taxon>Bacteria</taxon>
        <taxon>Bacillati</taxon>
        <taxon>Actinomycetota</taxon>
        <taxon>Actinomycetes</taxon>
        <taxon>Kitasatosporales</taxon>
        <taxon>Streptomycetaceae</taxon>
        <taxon>Streptomyces</taxon>
    </lineage>
</organism>
<protein>
    <submittedName>
        <fullName evidence="6">Aldehyde dehydrogenase</fullName>
    </submittedName>
</protein>
<dbReference type="Gene3D" id="3.40.309.10">
    <property type="entry name" value="Aldehyde Dehydrogenase, Chain A, domain 2"/>
    <property type="match status" value="1"/>
</dbReference>
<dbReference type="InterPro" id="IPR016163">
    <property type="entry name" value="Ald_DH_C"/>
</dbReference>
<dbReference type="AlphaFoldDB" id="A0AB39RWK4"/>
<evidence type="ECO:0000259" key="5">
    <source>
        <dbReference type="Pfam" id="PF00171"/>
    </source>
</evidence>
<dbReference type="Gene3D" id="3.40.605.10">
    <property type="entry name" value="Aldehyde Dehydrogenase, Chain A, domain 1"/>
    <property type="match status" value="1"/>
</dbReference>
<comment type="similarity">
    <text evidence="1 4">Belongs to the aldehyde dehydrogenase family.</text>
</comment>
<reference evidence="6" key="1">
    <citation type="submission" date="2024-07" db="EMBL/GenBank/DDBJ databases">
        <authorList>
            <person name="Yu S.T."/>
        </authorList>
    </citation>
    <scope>NUCLEOTIDE SEQUENCE</scope>
    <source>
        <strain evidence="6">R41</strain>
    </source>
</reference>
<gene>
    <name evidence="6" type="ORF">AB5J53_45305</name>
</gene>
<dbReference type="PROSITE" id="PS00687">
    <property type="entry name" value="ALDEHYDE_DEHYDR_GLU"/>
    <property type="match status" value="1"/>
</dbReference>
<dbReference type="InterPro" id="IPR015590">
    <property type="entry name" value="Aldehyde_DH_dom"/>
</dbReference>
<dbReference type="Pfam" id="PF00171">
    <property type="entry name" value="Aldedh"/>
    <property type="match status" value="1"/>
</dbReference>
<feature type="domain" description="Aldehyde dehydrogenase" evidence="5">
    <location>
        <begin position="18"/>
        <end position="480"/>
    </location>
</feature>
<dbReference type="InterPro" id="IPR016162">
    <property type="entry name" value="Ald_DH_N"/>
</dbReference>
<dbReference type="FunFam" id="3.40.605.10:FF:000007">
    <property type="entry name" value="NAD/NADP-dependent betaine aldehyde dehydrogenase"/>
    <property type="match status" value="1"/>
</dbReference>
<name>A0AB39RWK4_9ACTN</name>
<dbReference type="InterPro" id="IPR029510">
    <property type="entry name" value="Ald_DH_CS_GLU"/>
</dbReference>
<evidence type="ECO:0000256" key="2">
    <source>
        <dbReference type="ARBA" id="ARBA00023002"/>
    </source>
</evidence>